<name>A0A444LFL2_9HYPH</name>
<dbReference type="SUPFAM" id="SSF52091">
    <property type="entry name" value="SpoIIaa-like"/>
    <property type="match status" value="1"/>
</dbReference>
<organism evidence="2 3">
    <name type="scientific">Neorhizobium lilium</name>
    <dbReference type="NCBI Taxonomy" id="2503024"/>
    <lineage>
        <taxon>Bacteria</taxon>
        <taxon>Pseudomonadati</taxon>
        <taxon>Pseudomonadota</taxon>
        <taxon>Alphaproteobacteria</taxon>
        <taxon>Hyphomicrobiales</taxon>
        <taxon>Rhizobiaceae</taxon>
        <taxon>Rhizobium/Agrobacterium group</taxon>
        <taxon>Neorhizobium</taxon>
    </lineage>
</organism>
<evidence type="ECO:0000313" key="2">
    <source>
        <dbReference type="EMBL" id="RWX76978.1"/>
    </source>
</evidence>
<proteinExistence type="predicted"/>
<dbReference type="InterPro" id="IPR036513">
    <property type="entry name" value="STAS_dom_sf"/>
</dbReference>
<dbReference type="Gene3D" id="3.30.750.24">
    <property type="entry name" value="STAS domain"/>
    <property type="match status" value="1"/>
</dbReference>
<comment type="caution">
    <text evidence="2">The sequence shown here is derived from an EMBL/GenBank/DDBJ whole genome shotgun (WGS) entry which is preliminary data.</text>
</comment>
<keyword evidence="3" id="KW-1185">Reference proteome</keyword>
<dbReference type="RefSeq" id="WP_128443893.1">
    <property type="nucleotide sequence ID" value="NZ_SBIP01000003.1"/>
</dbReference>
<evidence type="ECO:0000259" key="1">
    <source>
        <dbReference type="Pfam" id="PF13466"/>
    </source>
</evidence>
<dbReference type="OrthoDB" id="7280289at2"/>
<feature type="domain" description="MlaB-like STAS" evidence="1">
    <location>
        <begin position="11"/>
        <end position="87"/>
    </location>
</feature>
<dbReference type="Pfam" id="PF13466">
    <property type="entry name" value="STAS_2"/>
    <property type="match status" value="1"/>
</dbReference>
<sequence>MAAKKAGSGKMKLSAVLDLNEASALHGQLISMRGSDIVLDASGVERVGVQCAQVLVAGARAWDEDKKSFLVEKASDAFEKTMQLIGINPANLVAKEI</sequence>
<protein>
    <submittedName>
        <fullName evidence="2">STAS domain-containing protein</fullName>
    </submittedName>
</protein>
<dbReference type="Proteomes" id="UP000287687">
    <property type="component" value="Unassembled WGS sequence"/>
</dbReference>
<dbReference type="EMBL" id="SBIP01000003">
    <property type="protein sequence ID" value="RWX76978.1"/>
    <property type="molecule type" value="Genomic_DNA"/>
</dbReference>
<gene>
    <name evidence="2" type="ORF">EPK99_15050</name>
</gene>
<dbReference type="InterPro" id="IPR058548">
    <property type="entry name" value="MlaB-like_STAS"/>
</dbReference>
<dbReference type="AlphaFoldDB" id="A0A444LFL2"/>
<evidence type="ECO:0000313" key="3">
    <source>
        <dbReference type="Proteomes" id="UP000287687"/>
    </source>
</evidence>
<reference evidence="2 3" key="1">
    <citation type="submission" date="2019-01" db="EMBL/GenBank/DDBJ databases">
        <title>The draft genome of Rhizobium sp. 24NR.</title>
        <authorList>
            <person name="Liu L."/>
            <person name="Liang L."/>
            <person name="Shi S."/>
            <person name="Xu L."/>
            <person name="Wang X."/>
            <person name="Li L."/>
            <person name="Zhang X."/>
        </authorList>
    </citation>
    <scope>NUCLEOTIDE SEQUENCE [LARGE SCALE GENOMIC DNA]</scope>
    <source>
        <strain evidence="2 3">24NR</strain>
    </source>
</reference>
<accession>A0A444LFL2</accession>